<accession>A0A0E9R250</accession>
<evidence type="ECO:0000313" key="1">
    <source>
        <dbReference type="EMBL" id="JAH23209.1"/>
    </source>
</evidence>
<protein>
    <submittedName>
        <fullName evidence="1">Uncharacterized protein</fullName>
    </submittedName>
</protein>
<name>A0A0E9R250_ANGAN</name>
<organism evidence="1">
    <name type="scientific">Anguilla anguilla</name>
    <name type="common">European freshwater eel</name>
    <name type="synonym">Muraena anguilla</name>
    <dbReference type="NCBI Taxonomy" id="7936"/>
    <lineage>
        <taxon>Eukaryota</taxon>
        <taxon>Metazoa</taxon>
        <taxon>Chordata</taxon>
        <taxon>Craniata</taxon>
        <taxon>Vertebrata</taxon>
        <taxon>Euteleostomi</taxon>
        <taxon>Actinopterygii</taxon>
        <taxon>Neopterygii</taxon>
        <taxon>Teleostei</taxon>
        <taxon>Anguilliformes</taxon>
        <taxon>Anguillidae</taxon>
        <taxon>Anguilla</taxon>
    </lineage>
</organism>
<reference evidence="1" key="2">
    <citation type="journal article" date="2015" name="Fish Shellfish Immunol.">
        <title>Early steps in the European eel (Anguilla anguilla)-Vibrio vulnificus interaction in the gills: Role of the RtxA13 toxin.</title>
        <authorList>
            <person name="Callol A."/>
            <person name="Pajuelo D."/>
            <person name="Ebbesson L."/>
            <person name="Teles M."/>
            <person name="MacKenzie S."/>
            <person name="Amaro C."/>
        </authorList>
    </citation>
    <scope>NUCLEOTIDE SEQUENCE</scope>
</reference>
<proteinExistence type="predicted"/>
<reference evidence="1" key="1">
    <citation type="submission" date="2014-11" db="EMBL/GenBank/DDBJ databases">
        <authorList>
            <person name="Amaro Gonzalez C."/>
        </authorList>
    </citation>
    <scope>NUCLEOTIDE SEQUENCE</scope>
</reference>
<dbReference type="EMBL" id="GBXM01085368">
    <property type="protein sequence ID" value="JAH23209.1"/>
    <property type="molecule type" value="Transcribed_RNA"/>
</dbReference>
<sequence>MLVPGAPLIEKVNFC</sequence>